<dbReference type="EMBL" id="HACA01026781">
    <property type="protein sequence ID" value="CDW44142.1"/>
    <property type="molecule type" value="Transcribed_RNA"/>
</dbReference>
<name>A0A0K2V1V6_LEPSM</name>
<protein>
    <submittedName>
        <fullName evidence="1">Uncharacterized protein</fullName>
    </submittedName>
</protein>
<reference evidence="1" key="1">
    <citation type="submission" date="2014-05" db="EMBL/GenBank/DDBJ databases">
        <authorList>
            <person name="Chronopoulou M."/>
        </authorList>
    </citation>
    <scope>NUCLEOTIDE SEQUENCE</scope>
    <source>
        <tissue evidence="1">Whole organism</tissue>
    </source>
</reference>
<evidence type="ECO:0000313" key="1">
    <source>
        <dbReference type="EMBL" id="CDW44142.1"/>
    </source>
</evidence>
<sequence>RISKSIGRVLEIPCWGINILFLGPPHFYYYLHDSTIVYKQTKTYIWSLQLCSLLLKKIVMLRSSFDFVDEI</sequence>
<proteinExistence type="predicted"/>
<dbReference type="AlphaFoldDB" id="A0A0K2V1V6"/>
<accession>A0A0K2V1V6</accession>
<feature type="non-terminal residue" evidence="1">
    <location>
        <position position="1"/>
    </location>
</feature>
<organism evidence="1">
    <name type="scientific">Lepeophtheirus salmonis</name>
    <name type="common">Salmon louse</name>
    <name type="synonym">Caligus salmonis</name>
    <dbReference type="NCBI Taxonomy" id="72036"/>
    <lineage>
        <taxon>Eukaryota</taxon>
        <taxon>Metazoa</taxon>
        <taxon>Ecdysozoa</taxon>
        <taxon>Arthropoda</taxon>
        <taxon>Crustacea</taxon>
        <taxon>Multicrustacea</taxon>
        <taxon>Hexanauplia</taxon>
        <taxon>Copepoda</taxon>
        <taxon>Siphonostomatoida</taxon>
        <taxon>Caligidae</taxon>
        <taxon>Lepeophtheirus</taxon>
    </lineage>
</organism>